<evidence type="ECO:0000313" key="2">
    <source>
        <dbReference type="Proteomes" id="UP000609531"/>
    </source>
</evidence>
<name>A0A934MGG2_9HYPH</name>
<gene>
    <name evidence="1" type="ORF">JCR33_12650</name>
</gene>
<dbReference type="PANTHER" id="PTHR31687">
    <property type="match status" value="1"/>
</dbReference>
<protein>
    <submittedName>
        <fullName evidence="1">URC4/urg3 family protein</fullName>
    </submittedName>
</protein>
<keyword evidence="2" id="KW-1185">Reference proteome</keyword>
<accession>A0A934MGG2</accession>
<sequence length="416" mass="43375">MSETADEAALEAARYLLSAAAIRERSAALFARIEDGSSEHFAFAPEAMGPIADMVAALTRERFADLEVPFHSRWRHFEAGGIDRFASLAAARGWASPAEAARAMGDLAIVSVLLDAGAGPLWRYHEAATGETIGRSEGLALASFAMFAAGSFSAVPADPLRADAAALDSIGSDEFADGFQIGPDNPLEGADGRRALLASLADAVRLAPDLFAVEDDPRPGGIIDALAAEAVDGALPAPAILEAVLDGLGPMWPGRLTLAGQPLGDTWLYPALGDGSPGSDLVPFHKLSSWLSYSLIEPLSVRGVTVTDIDGLTGLAEYRNGGLFVDGGALRLRDPAAAASPHAVDEPLVVEWRAATVTLLDRLAPMIRERLGVDAATLPLASILEGGTWLAGRRLAQQKRSDASPPIGIISDGTVF</sequence>
<dbReference type="EMBL" id="JAEKJA010000009">
    <property type="protein sequence ID" value="MBJ3776548.1"/>
    <property type="molecule type" value="Genomic_DNA"/>
</dbReference>
<dbReference type="Pfam" id="PF07958">
    <property type="entry name" value="DUF1688"/>
    <property type="match status" value="1"/>
</dbReference>
<dbReference type="AlphaFoldDB" id="A0A934MGG2"/>
<dbReference type="RefSeq" id="WP_198882443.1">
    <property type="nucleotide sequence ID" value="NZ_JAEKJA010000009.1"/>
</dbReference>
<dbReference type="InterPro" id="IPR012469">
    <property type="entry name" value="DUF1688"/>
</dbReference>
<proteinExistence type="predicted"/>
<reference evidence="1" key="1">
    <citation type="submission" date="2020-12" db="EMBL/GenBank/DDBJ databases">
        <title>Bacterial taxonomy.</title>
        <authorList>
            <person name="Pan X."/>
        </authorList>
    </citation>
    <scope>NUCLEOTIDE SEQUENCE</scope>
    <source>
        <strain evidence="1">B2012</strain>
    </source>
</reference>
<comment type="caution">
    <text evidence="1">The sequence shown here is derived from an EMBL/GenBank/DDBJ whole genome shotgun (WGS) entry which is preliminary data.</text>
</comment>
<evidence type="ECO:0000313" key="1">
    <source>
        <dbReference type="EMBL" id="MBJ3776548.1"/>
    </source>
</evidence>
<organism evidence="1 2">
    <name type="scientific">Acuticoccus mangrovi</name>
    <dbReference type="NCBI Taxonomy" id="2796142"/>
    <lineage>
        <taxon>Bacteria</taxon>
        <taxon>Pseudomonadati</taxon>
        <taxon>Pseudomonadota</taxon>
        <taxon>Alphaproteobacteria</taxon>
        <taxon>Hyphomicrobiales</taxon>
        <taxon>Amorphaceae</taxon>
        <taxon>Acuticoccus</taxon>
    </lineage>
</organism>
<dbReference type="Proteomes" id="UP000609531">
    <property type="component" value="Unassembled WGS sequence"/>
</dbReference>
<dbReference type="PANTHER" id="PTHR31687:SF3">
    <property type="entry name" value="PROTEIN URG3"/>
    <property type="match status" value="1"/>
</dbReference>